<dbReference type="OrthoDB" id="9771372at2"/>
<reference evidence="8 9" key="1">
    <citation type="submission" date="2019-02" db="EMBL/GenBank/DDBJ databases">
        <title>Deep-cultivation of Planctomycetes and their phenomic and genomic characterization uncovers novel biology.</title>
        <authorList>
            <person name="Wiegand S."/>
            <person name="Jogler M."/>
            <person name="Boedeker C."/>
            <person name="Pinto D."/>
            <person name="Vollmers J."/>
            <person name="Rivas-Marin E."/>
            <person name="Kohn T."/>
            <person name="Peeters S.H."/>
            <person name="Heuer A."/>
            <person name="Rast P."/>
            <person name="Oberbeckmann S."/>
            <person name="Bunk B."/>
            <person name="Jeske O."/>
            <person name="Meyerdierks A."/>
            <person name="Storesund J.E."/>
            <person name="Kallscheuer N."/>
            <person name="Luecker S."/>
            <person name="Lage O.M."/>
            <person name="Pohl T."/>
            <person name="Merkel B.J."/>
            <person name="Hornburger P."/>
            <person name="Mueller R.-W."/>
            <person name="Bruemmer F."/>
            <person name="Labrenz M."/>
            <person name="Spormann A.M."/>
            <person name="Op den Camp H."/>
            <person name="Overmann J."/>
            <person name="Amann R."/>
            <person name="Jetten M.S.M."/>
            <person name="Mascher T."/>
            <person name="Medema M.H."/>
            <person name="Devos D.P."/>
            <person name="Kaster A.-K."/>
            <person name="Ovreas L."/>
            <person name="Rohde M."/>
            <person name="Galperin M.Y."/>
            <person name="Jogler C."/>
        </authorList>
    </citation>
    <scope>NUCLEOTIDE SEQUENCE [LARGE SCALE GENOMIC DNA]</scope>
    <source>
        <strain evidence="8 9">Mal33</strain>
    </source>
</reference>
<dbReference type="GO" id="GO:0005524">
    <property type="term" value="F:ATP binding"/>
    <property type="evidence" value="ECO:0007669"/>
    <property type="project" value="UniProtKB-KW"/>
</dbReference>
<evidence type="ECO:0000313" key="9">
    <source>
        <dbReference type="Proteomes" id="UP000316770"/>
    </source>
</evidence>
<dbReference type="Pfam" id="PF00158">
    <property type="entry name" value="Sigma54_activat"/>
    <property type="match status" value="1"/>
</dbReference>
<evidence type="ECO:0000259" key="6">
    <source>
        <dbReference type="PROSITE" id="PS50045"/>
    </source>
</evidence>
<dbReference type="Gene3D" id="1.10.10.60">
    <property type="entry name" value="Homeodomain-like"/>
    <property type="match status" value="1"/>
</dbReference>
<dbReference type="Pfam" id="PF00072">
    <property type="entry name" value="Response_reg"/>
    <property type="match status" value="1"/>
</dbReference>
<dbReference type="GO" id="GO:0000160">
    <property type="term" value="P:phosphorelay signal transduction system"/>
    <property type="evidence" value="ECO:0007669"/>
    <property type="project" value="InterPro"/>
</dbReference>
<dbReference type="Gene3D" id="3.40.50.2300">
    <property type="match status" value="1"/>
</dbReference>
<dbReference type="PROSITE" id="PS00675">
    <property type="entry name" value="SIGMA54_INTERACT_1"/>
    <property type="match status" value="1"/>
</dbReference>
<dbReference type="InterPro" id="IPR002078">
    <property type="entry name" value="Sigma_54_int"/>
</dbReference>
<name>A0A518IWU6_9BACT</name>
<dbReference type="SUPFAM" id="SSF52540">
    <property type="entry name" value="P-loop containing nucleoside triphosphate hydrolases"/>
    <property type="match status" value="1"/>
</dbReference>
<dbReference type="InterPro" id="IPR002197">
    <property type="entry name" value="HTH_Fis"/>
</dbReference>
<dbReference type="Proteomes" id="UP000316770">
    <property type="component" value="Chromosome"/>
</dbReference>
<feature type="modified residue" description="4-aspartylphosphate" evidence="5">
    <location>
        <position position="63"/>
    </location>
</feature>
<dbReference type="GO" id="GO:0043565">
    <property type="term" value="F:sequence-specific DNA binding"/>
    <property type="evidence" value="ECO:0007669"/>
    <property type="project" value="InterPro"/>
</dbReference>
<dbReference type="PROSITE" id="PS50045">
    <property type="entry name" value="SIGMA54_INTERACT_4"/>
    <property type="match status" value="1"/>
</dbReference>
<dbReference type="Pfam" id="PF02954">
    <property type="entry name" value="HTH_8"/>
    <property type="match status" value="1"/>
</dbReference>
<dbReference type="GO" id="GO:0006355">
    <property type="term" value="P:regulation of DNA-templated transcription"/>
    <property type="evidence" value="ECO:0007669"/>
    <property type="project" value="InterPro"/>
</dbReference>
<dbReference type="SMART" id="SM00448">
    <property type="entry name" value="REC"/>
    <property type="match status" value="1"/>
</dbReference>
<keyword evidence="1" id="KW-0547">Nucleotide-binding</keyword>
<dbReference type="PANTHER" id="PTHR32071">
    <property type="entry name" value="TRANSCRIPTIONAL REGULATORY PROTEIN"/>
    <property type="match status" value="1"/>
</dbReference>
<keyword evidence="5" id="KW-0597">Phosphoprotein</keyword>
<dbReference type="InterPro" id="IPR003593">
    <property type="entry name" value="AAA+_ATPase"/>
</dbReference>
<dbReference type="PROSITE" id="PS50110">
    <property type="entry name" value="RESPONSE_REGULATORY"/>
    <property type="match status" value="1"/>
</dbReference>
<dbReference type="PROSITE" id="PS00688">
    <property type="entry name" value="SIGMA54_INTERACT_3"/>
    <property type="match status" value="1"/>
</dbReference>
<dbReference type="InterPro" id="IPR011006">
    <property type="entry name" value="CheY-like_superfamily"/>
</dbReference>
<feature type="domain" description="Response regulatory" evidence="7">
    <location>
        <begin position="12"/>
        <end position="126"/>
    </location>
</feature>
<dbReference type="Pfam" id="PF25601">
    <property type="entry name" value="AAA_lid_14"/>
    <property type="match status" value="1"/>
</dbReference>
<proteinExistence type="predicted"/>
<dbReference type="InterPro" id="IPR058031">
    <property type="entry name" value="AAA_lid_NorR"/>
</dbReference>
<dbReference type="CDD" id="cd00156">
    <property type="entry name" value="REC"/>
    <property type="match status" value="1"/>
</dbReference>
<dbReference type="InterPro" id="IPR025662">
    <property type="entry name" value="Sigma_54_int_dom_ATP-bd_1"/>
</dbReference>
<sequence>MNSIPHALRSTHVLLVDTDSNHCSEVTDQLSQRQFHVSTVASATEAIQLTSNQRCDAAVLFCDELEPQVLDDLRHLQSAHASLQVIVVSTTTSITAAVEAMKAGACDFLTKPISPNALALAIQTAGTNRPRCTHTACSQPAVVREKKNKTSILGKSAAIDSVLQWIARVAPSEMPVLIEGESGTGKELVAREIHAASNVADQALVTINCAAVPASLLESELFGHEKGSFTGAIATKRGLFETADGGTLFIDEFGELAGDLQAKLLRVIEDGRLRRVGSTEERQVNVRLIAATNKTLIDEVRSGRFREDLFYRVNVLGARLPSLRERTEDIGLLAQHFLGEGWVLGDGVLELLQRYTWPGNVRQLSNVMERCKVLAGQPGIIAIDDLPSEIVDASDQQQLEIGGNVDLHTLNRSHVLKVLKQNRGNKAKSARVLGINRRSLYRLLEKYNAKHSA</sequence>
<dbReference type="InterPro" id="IPR001789">
    <property type="entry name" value="Sig_transdc_resp-reg_receiver"/>
</dbReference>
<keyword evidence="3" id="KW-0805">Transcription regulation</keyword>
<gene>
    <name evidence="8" type="primary">zraR_7</name>
    <name evidence="8" type="ORF">Mal33_35710</name>
</gene>
<dbReference type="InterPro" id="IPR025944">
    <property type="entry name" value="Sigma_54_int_dom_CS"/>
</dbReference>
<protein>
    <submittedName>
        <fullName evidence="8">Transcriptional regulatory protein ZraR</fullName>
    </submittedName>
</protein>
<dbReference type="Gene3D" id="3.40.50.300">
    <property type="entry name" value="P-loop containing nucleotide triphosphate hydrolases"/>
    <property type="match status" value="1"/>
</dbReference>
<dbReference type="SUPFAM" id="SSF52172">
    <property type="entry name" value="CheY-like"/>
    <property type="match status" value="1"/>
</dbReference>
<evidence type="ECO:0000256" key="5">
    <source>
        <dbReference type="PROSITE-ProRule" id="PRU00169"/>
    </source>
</evidence>
<evidence type="ECO:0000313" key="8">
    <source>
        <dbReference type="EMBL" id="QDV57561.1"/>
    </source>
</evidence>
<dbReference type="CDD" id="cd00009">
    <property type="entry name" value="AAA"/>
    <property type="match status" value="1"/>
</dbReference>
<evidence type="ECO:0000256" key="1">
    <source>
        <dbReference type="ARBA" id="ARBA00022741"/>
    </source>
</evidence>
<organism evidence="8 9">
    <name type="scientific">Rosistilla oblonga</name>
    <dbReference type="NCBI Taxonomy" id="2527990"/>
    <lineage>
        <taxon>Bacteria</taxon>
        <taxon>Pseudomonadati</taxon>
        <taxon>Planctomycetota</taxon>
        <taxon>Planctomycetia</taxon>
        <taxon>Pirellulales</taxon>
        <taxon>Pirellulaceae</taxon>
        <taxon>Rosistilla</taxon>
    </lineage>
</organism>
<evidence type="ECO:0000256" key="2">
    <source>
        <dbReference type="ARBA" id="ARBA00022840"/>
    </source>
</evidence>
<dbReference type="InterPro" id="IPR027417">
    <property type="entry name" value="P-loop_NTPase"/>
</dbReference>
<evidence type="ECO:0000259" key="7">
    <source>
        <dbReference type="PROSITE" id="PS50110"/>
    </source>
</evidence>
<feature type="domain" description="Sigma-54 factor interaction" evidence="6">
    <location>
        <begin position="152"/>
        <end position="373"/>
    </location>
</feature>
<dbReference type="PRINTS" id="PR01590">
    <property type="entry name" value="HTHFIS"/>
</dbReference>
<dbReference type="RefSeq" id="WP_145123007.1">
    <property type="nucleotide sequence ID" value="NZ_CP036292.1"/>
</dbReference>
<evidence type="ECO:0000256" key="3">
    <source>
        <dbReference type="ARBA" id="ARBA00023015"/>
    </source>
</evidence>
<keyword evidence="4" id="KW-0804">Transcription</keyword>
<dbReference type="SUPFAM" id="SSF46689">
    <property type="entry name" value="Homeodomain-like"/>
    <property type="match status" value="1"/>
</dbReference>
<dbReference type="EMBL" id="CP036318">
    <property type="protein sequence ID" value="QDV57561.1"/>
    <property type="molecule type" value="Genomic_DNA"/>
</dbReference>
<dbReference type="SMART" id="SM00382">
    <property type="entry name" value="AAA"/>
    <property type="match status" value="1"/>
</dbReference>
<dbReference type="FunFam" id="3.40.50.300:FF:000006">
    <property type="entry name" value="DNA-binding transcriptional regulator NtrC"/>
    <property type="match status" value="1"/>
</dbReference>
<dbReference type="InterPro" id="IPR009057">
    <property type="entry name" value="Homeodomain-like_sf"/>
</dbReference>
<evidence type="ECO:0000256" key="4">
    <source>
        <dbReference type="ARBA" id="ARBA00023163"/>
    </source>
</evidence>
<dbReference type="Gene3D" id="1.10.8.60">
    <property type="match status" value="1"/>
</dbReference>
<accession>A0A518IWU6</accession>
<dbReference type="PANTHER" id="PTHR32071:SF100">
    <property type="entry name" value="RESPONSE REGULATOR PROTEIN PILR"/>
    <property type="match status" value="1"/>
</dbReference>
<dbReference type="AlphaFoldDB" id="A0A518IWU6"/>
<keyword evidence="2" id="KW-0067">ATP-binding</keyword>
<keyword evidence="9" id="KW-1185">Reference proteome</keyword>